<feature type="compositionally biased region" description="Basic residues" evidence="1">
    <location>
        <begin position="99"/>
        <end position="109"/>
    </location>
</feature>
<feature type="signal peptide" evidence="2">
    <location>
        <begin position="1"/>
        <end position="22"/>
    </location>
</feature>
<protein>
    <submittedName>
        <fullName evidence="3">Uncharacterized protein</fullName>
    </submittedName>
</protein>
<sequence length="256" mass="28042">MSIIPLDLFISAALLLACTVTASPLGMSSPQSDAHYLERRLGGLPEAASEAKLVKTALDRQAVTLQSDSTSPSKENSSVASNVDKLRRAPLERSDRPISHRTKWQSLRRQKNDLEKTSGRNLPLSPHEWRELRAGTHAHADQSDSGVHDTATLPSINKRGFSLFAPTSRTAALKQRFSKPRNGVWRGINSLKTLSTGTVGTIIRSIKSVQASAGAQVSTGLKVTRQPWRLPRIRMKLRLKLNLKVGAKASMKDMLP</sequence>
<feature type="chain" id="PRO_5006015185" evidence="2">
    <location>
        <begin position="23"/>
        <end position="256"/>
    </location>
</feature>
<dbReference type="AlphaFoldDB" id="A0A0N7L912"/>
<keyword evidence="2" id="KW-0732">Signal</keyword>
<reference evidence="3 4" key="1">
    <citation type="submission" date="2014-09" db="EMBL/GenBank/DDBJ databases">
        <authorList>
            <person name="Magalhaes I.L.F."/>
            <person name="Oliveira U."/>
            <person name="Santos F.R."/>
            <person name="Vidigal T.H.D.A."/>
            <person name="Brescovit A.D."/>
            <person name="Santos A.J."/>
        </authorList>
    </citation>
    <scope>NUCLEOTIDE SEQUENCE [LARGE SCALE GENOMIC DNA]</scope>
</reference>
<dbReference type="OrthoDB" id="10359716at2759"/>
<feature type="compositionally biased region" description="Polar residues" evidence="1">
    <location>
        <begin position="64"/>
        <end position="81"/>
    </location>
</feature>
<feature type="compositionally biased region" description="Basic and acidic residues" evidence="1">
    <location>
        <begin position="84"/>
        <end position="98"/>
    </location>
</feature>
<evidence type="ECO:0000313" key="4">
    <source>
        <dbReference type="Proteomes" id="UP000054845"/>
    </source>
</evidence>
<feature type="region of interest" description="Disordered" evidence="1">
    <location>
        <begin position="64"/>
        <end position="125"/>
    </location>
</feature>
<name>A0A0N7L912_9BASI</name>
<evidence type="ECO:0000256" key="1">
    <source>
        <dbReference type="SAM" id="MobiDB-lite"/>
    </source>
</evidence>
<organism evidence="3 4">
    <name type="scientific">Ceraceosorus bombacis</name>
    <dbReference type="NCBI Taxonomy" id="401625"/>
    <lineage>
        <taxon>Eukaryota</taxon>
        <taxon>Fungi</taxon>
        <taxon>Dikarya</taxon>
        <taxon>Basidiomycota</taxon>
        <taxon>Ustilaginomycotina</taxon>
        <taxon>Exobasidiomycetes</taxon>
        <taxon>Ceraceosorales</taxon>
        <taxon>Ceraceosoraceae</taxon>
        <taxon>Ceraceosorus</taxon>
    </lineage>
</organism>
<accession>A0A0N7L912</accession>
<dbReference type="Proteomes" id="UP000054845">
    <property type="component" value="Unassembled WGS sequence"/>
</dbReference>
<evidence type="ECO:0000313" key="3">
    <source>
        <dbReference type="EMBL" id="CEH12498.1"/>
    </source>
</evidence>
<proteinExistence type="predicted"/>
<evidence type="ECO:0000256" key="2">
    <source>
        <dbReference type="SAM" id="SignalP"/>
    </source>
</evidence>
<dbReference type="EMBL" id="CCYA01000152">
    <property type="protein sequence ID" value="CEH12498.1"/>
    <property type="molecule type" value="Genomic_DNA"/>
</dbReference>
<keyword evidence="4" id="KW-1185">Reference proteome</keyword>